<feature type="region of interest" description="Disordered" evidence="1">
    <location>
        <begin position="83"/>
        <end position="173"/>
    </location>
</feature>
<dbReference type="Proteomes" id="UP001217918">
    <property type="component" value="Unassembled WGS sequence"/>
</dbReference>
<protein>
    <submittedName>
        <fullName evidence="2">Uncharacterized protein</fullName>
    </submittedName>
</protein>
<accession>A0AAD9MIT6</accession>
<evidence type="ECO:0000313" key="3">
    <source>
        <dbReference type="Proteomes" id="UP001217918"/>
    </source>
</evidence>
<dbReference type="AlphaFoldDB" id="A0AAD9MIT6"/>
<feature type="region of interest" description="Disordered" evidence="1">
    <location>
        <begin position="386"/>
        <end position="423"/>
    </location>
</feature>
<evidence type="ECO:0000256" key="1">
    <source>
        <dbReference type="SAM" id="MobiDB-lite"/>
    </source>
</evidence>
<feature type="region of interest" description="Disordered" evidence="1">
    <location>
        <begin position="1"/>
        <end position="30"/>
    </location>
</feature>
<reference evidence="2" key="1">
    <citation type="journal article" date="2023" name="Mol. Plant Microbe Interact.">
        <title>Elucidating the Obligate Nature and Biological Capacity of an Invasive Fungal Corn Pathogen.</title>
        <authorList>
            <person name="MacCready J.S."/>
            <person name="Roggenkamp E.M."/>
            <person name="Gdanetz K."/>
            <person name="Chilvers M.I."/>
        </authorList>
    </citation>
    <scope>NUCLEOTIDE SEQUENCE</scope>
    <source>
        <strain evidence="2">PM02</strain>
    </source>
</reference>
<feature type="compositionally biased region" description="Polar residues" evidence="1">
    <location>
        <begin position="398"/>
        <end position="416"/>
    </location>
</feature>
<gene>
    <name evidence="2" type="ORF">P8C59_008764</name>
</gene>
<feature type="compositionally biased region" description="Polar residues" evidence="1">
    <location>
        <begin position="141"/>
        <end position="152"/>
    </location>
</feature>
<keyword evidence="3" id="KW-1185">Reference proteome</keyword>
<feature type="region of interest" description="Disordered" evidence="1">
    <location>
        <begin position="46"/>
        <end position="69"/>
    </location>
</feature>
<organism evidence="2 3">
    <name type="scientific">Phyllachora maydis</name>
    <dbReference type="NCBI Taxonomy" id="1825666"/>
    <lineage>
        <taxon>Eukaryota</taxon>
        <taxon>Fungi</taxon>
        <taxon>Dikarya</taxon>
        <taxon>Ascomycota</taxon>
        <taxon>Pezizomycotina</taxon>
        <taxon>Sordariomycetes</taxon>
        <taxon>Sordariomycetidae</taxon>
        <taxon>Phyllachorales</taxon>
        <taxon>Phyllachoraceae</taxon>
        <taxon>Phyllachora</taxon>
    </lineage>
</organism>
<name>A0AAD9MIT6_9PEZI</name>
<evidence type="ECO:0000313" key="2">
    <source>
        <dbReference type="EMBL" id="KAK2074568.1"/>
    </source>
</evidence>
<sequence length="522" mass="56753">MFLHAGASLHGHEYSNRSVPAPQPPRNLGNLRSPLFRNAIASTKSRLATVTGDESVRQPALRHRPASDYIPRPVVEQVVRFMEPESDKEPGQSPRRQVLVPPVRTPERKTSQQVTTEPSSRPQPISLSEDLASESELSDATQSTTTNASPASGSVRRKQKRAPRKGTTFHLGYPAPKLLSKKKVVQKVLPRLVLQLQRVFEDGRSRPVLEVFPATRIAGPVMAPRMAQRFPGIFRVKHQLCYDDLVLVQRDAHGLTVDEQAGVGDDGESLEDRKLLGVFSPLKNSDAAEIVLEDGAVWTATPSRTGSYDFVHVDAQGNMTTARWAKRSLMSTSPITSSPVTAAASPSAQEARFTFSMINPLSRRHAVMATLTNTSLNVQDSYASVSASHSRYPPSRSFGRSTSEPLSTRSNGSASSDCEDTAGATSTGAAFMHKRIERNSQPWAVTAPVTAAAVVAAGQKYRRTSSRGVYVIDPEPSVEKELGDMDDVSPAGLVDVVGGDAAEDKKGLRLRLAKWFYRLGGR</sequence>
<feature type="compositionally biased region" description="Basic residues" evidence="1">
    <location>
        <begin position="155"/>
        <end position="164"/>
    </location>
</feature>
<proteinExistence type="predicted"/>
<dbReference type="EMBL" id="JAQQPM010000008">
    <property type="protein sequence ID" value="KAK2074568.1"/>
    <property type="molecule type" value="Genomic_DNA"/>
</dbReference>
<feature type="compositionally biased region" description="Polar residues" evidence="1">
    <location>
        <begin position="111"/>
        <end position="125"/>
    </location>
</feature>
<comment type="caution">
    <text evidence="2">The sequence shown here is derived from an EMBL/GenBank/DDBJ whole genome shotgun (WGS) entry which is preliminary data.</text>
</comment>